<dbReference type="AlphaFoldDB" id="A0A8J4G341"/>
<dbReference type="OrthoDB" id="548393at2759"/>
<keyword evidence="5" id="KW-1185">Reference proteome</keyword>
<feature type="compositionally biased region" description="Polar residues" evidence="1">
    <location>
        <begin position="287"/>
        <end position="309"/>
    </location>
</feature>
<dbReference type="Proteomes" id="UP000747110">
    <property type="component" value="Unassembled WGS sequence"/>
</dbReference>
<dbReference type="Proteomes" id="UP000722791">
    <property type="component" value="Unassembled WGS sequence"/>
</dbReference>
<evidence type="ECO:0000313" key="4">
    <source>
        <dbReference type="Proteomes" id="UP000722791"/>
    </source>
</evidence>
<gene>
    <name evidence="2" type="ORF">Vretifemale_10509</name>
    <name evidence="3" type="ORF">Vretimale_984</name>
</gene>
<proteinExistence type="predicted"/>
<feature type="compositionally biased region" description="Low complexity" evidence="1">
    <location>
        <begin position="274"/>
        <end position="286"/>
    </location>
</feature>
<name>A0A8J4G341_9CHLO</name>
<reference evidence="3" key="1">
    <citation type="journal article" date="2021" name="Proc. Natl. Acad. Sci. U.S.A.">
        <title>Three genomes in the algal genus Volvox reveal the fate of a haploid sex-determining region after a transition to homothallism.</title>
        <authorList>
            <person name="Yamamoto K."/>
            <person name="Hamaji T."/>
            <person name="Kawai-Toyooka H."/>
            <person name="Matsuzaki R."/>
            <person name="Takahashi F."/>
            <person name="Nishimura Y."/>
            <person name="Kawachi M."/>
            <person name="Noguchi H."/>
            <person name="Minakuchi Y."/>
            <person name="Umen J.G."/>
            <person name="Toyoda A."/>
            <person name="Nozaki H."/>
        </authorList>
    </citation>
    <scope>NUCLEOTIDE SEQUENCE</scope>
    <source>
        <strain evidence="3">NIES-3785</strain>
        <strain evidence="2">NIES-3786</strain>
    </source>
</reference>
<comment type="caution">
    <text evidence="3">The sequence shown here is derived from an EMBL/GenBank/DDBJ whole genome shotgun (WGS) entry which is preliminary data.</text>
</comment>
<evidence type="ECO:0000313" key="2">
    <source>
        <dbReference type="EMBL" id="GIL81442.1"/>
    </source>
</evidence>
<protein>
    <submittedName>
        <fullName evidence="3">Uncharacterized protein</fullName>
    </submittedName>
</protein>
<evidence type="ECO:0000256" key="1">
    <source>
        <dbReference type="SAM" id="MobiDB-lite"/>
    </source>
</evidence>
<feature type="region of interest" description="Disordered" evidence="1">
    <location>
        <begin position="255"/>
        <end position="316"/>
    </location>
</feature>
<accession>A0A8J4G341</accession>
<evidence type="ECO:0000313" key="3">
    <source>
        <dbReference type="EMBL" id="GIL94906.1"/>
    </source>
</evidence>
<evidence type="ECO:0000313" key="5">
    <source>
        <dbReference type="Proteomes" id="UP000747110"/>
    </source>
</evidence>
<dbReference type="EMBL" id="BNCP01000021">
    <property type="protein sequence ID" value="GIL81442.1"/>
    <property type="molecule type" value="Genomic_DNA"/>
</dbReference>
<sequence length="555" mass="62275">MFILSTASAATPSCYAVPVSLCLSQSSVPSTPVPQAETEELWHGQPRAGLRPKECHGFADMPSSTRDNGPANKRHRTCEEDPCETFVLASQTADITMAPTVPKPQPYWTAVPPQSCLCVPSLGCTCDLNHPYIYAKAACAAREPPKRPSLLPHRRCHMVEGIVMAVAAEDCTPQPATVGCALDRAITMTLAPHWETESVVPCCLECLAAAQFALHPEQPVLMAPGPLFHLREEEPQQHHQLQKAHLMPVQSDTCQYRTHPRSDFPTDPGRPARPMQQQQLQFPQQPNKLVSQPSEGRPSQEQPRHQQQPGVPWPEYSRTCAPMALRSLDGGQPVICYSSIAETADGAEFIQYYHLPFHQYQLWQRPRWHLPLEHQHLKWQLVPEDAELLQWHGSVPYHYYHHNHHRYHQRRHPRIPFFAPSTPPLDSGAPSECIVLLCRALWMSEGTTARLALHIWNRICGMVRLLVSVRPPAHGHRHGSTATAAADRIYSVAAVWLAAKLEESRREVPLVHTFAAVARTLPSVLVAAELRVLHWCEWAPYKGFLPDDSHLLVNL</sequence>
<organism evidence="3 4">
    <name type="scientific">Volvox reticuliferus</name>
    <dbReference type="NCBI Taxonomy" id="1737510"/>
    <lineage>
        <taxon>Eukaryota</taxon>
        <taxon>Viridiplantae</taxon>
        <taxon>Chlorophyta</taxon>
        <taxon>core chlorophytes</taxon>
        <taxon>Chlorophyceae</taxon>
        <taxon>CS clade</taxon>
        <taxon>Chlamydomonadales</taxon>
        <taxon>Volvocaceae</taxon>
        <taxon>Volvox</taxon>
    </lineage>
</organism>
<dbReference type="EMBL" id="BNCQ01000002">
    <property type="protein sequence ID" value="GIL94906.1"/>
    <property type="molecule type" value="Genomic_DNA"/>
</dbReference>
<feature type="region of interest" description="Disordered" evidence="1">
    <location>
        <begin position="57"/>
        <end position="77"/>
    </location>
</feature>